<dbReference type="EMBL" id="JBHSSF010000019">
    <property type="protein sequence ID" value="MFC6176813.1"/>
    <property type="molecule type" value="Genomic_DNA"/>
</dbReference>
<name>A0ABW1RPN4_9LACO</name>
<keyword evidence="3" id="KW-1185">Reference proteome</keyword>
<reference evidence="3" key="1">
    <citation type="journal article" date="2019" name="Int. J. Syst. Evol. Microbiol.">
        <title>The Global Catalogue of Microorganisms (GCM) 10K type strain sequencing project: providing services to taxonomists for standard genome sequencing and annotation.</title>
        <authorList>
            <consortium name="The Broad Institute Genomics Platform"/>
            <consortium name="The Broad Institute Genome Sequencing Center for Infectious Disease"/>
            <person name="Wu L."/>
            <person name="Ma J."/>
        </authorList>
    </citation>
    <scope>NUCLEOTIDE SEQUENCE [LARGE SCALE GENOMIC DNA]</scope>
    <source>
        <strain evidence="3">CCM 8927</strain>
    </source>
</reference>
<evidence type="ECO:0000256" key="1">
    <source>
        <dbReference type="SAM" id="Phobius"/>
    </source>
</evidence>
<keyword evidence="1" id="KW-0812">Transmembrane</keyword>
<sequence>MLKFGKKVNYRPLIISGVTGVAIGLLFGINISVTLGIKIAIIISLIMYFGHYLFVLPVIFNYWVSDSKFIRYNDIKPFRKRLIAILLPNHSPVTVIVKSDIRHISVVGLPKHDTSLASELILSEEGGLMYNLFLMVNEPVKVRLIMKNGNTIDLDISRDYVRHPHETLGKLRIFLKEFNPKILELSGETENLLKLPKLI</sequence>
<evidence type="ECO:0000313" key="2">
    <source>
        <dbReference type="EMBL" id="MFC6176813.1"/>
    </source>
</evidence>
<keyword evidence="1" id="KW-0472">Membrane</keyword>
<proteinExistence type="predicted"/>
<keyword evidence="1" id="KW-1133">Transmembrane helix</keyword>
<protein>
    <submittedName>
        <fullName evidence="2">Uncharacterized protein</fullName>
    </submittedName>
</protein>
<dbReference type="RefSeq" id="WP_137610167.1">
    <property type="nucleotide sequence ID" value="NZ_BJDF01000001.1"/>
</dbReference>
<accession>A0ABW1RPN4</accession>
<organism evidence="2 3">
    <name type="scientific">Companilactobacillus huachuanensis</name>
    <dbReference type="NCBI Taxonomy" id="2559914"/>
    <lineage>
        <taxon>Bacteria</taxon>
        <taxon>Bacillati</taxon>
        <taxon>Bacillota</taxon>
        <taxon>Bacilli</taxon>
        <taxon>Lactobacillales</taxon>
        <taxon>Lactobacillaceae</taxon>
        <taxon>Companilactobacillus</taxon>
    </lineage>
</organism>
<comment type="caution">
    <text evidence="2">The sequence shown here is derived from an EMBL/GenBank/DDBJ whole genome shotgun (WGS) entry which is preliminary data.</text>
</comment>
<evidence type="ECO:0000313" key="3">
    <source>
        <dbReference type="Proteomes" id="UP001596288"/>
    </source>
</evidence>
<feature type="transmembrane region" description="Helical" evidence="1">
    <location>
        <begin position="39"/>
        <end position="64"/>
    </location>
</feature>
<feature type="transmembrane region" description="Helical" evidence="1">
    <location>
        <begin position="12"/>
        <end position="33"/>
    </location>
</feature>
<dbReference type="Proteomes" id="UP001596288">
    <property type="component" value="Unassembled WGS sequence"/>
</dbReference>
<gene>
    <name evidence="2" type="ORF">ACFQAV_08160</name>
</gene>